<dbReference type="SMART" id="SM00268">
    <property type="entry name" value="ACTIN"/>
    <property type="match status" value="1"/>
</dbReference>
<dbReference type="AlphaFoldDB" id="A0A8J2T1K6"/>
<dbReference type="Gene3D" id="3.30.420.40">
    <property type="match status" value="2"/>
</dbReference>
<dbReference type="Proteomes" id="UP000019375">
    <property type="component" value="Unassembled WGS sequence"/>
</dbReference>
<evidence type="ECO:0000256" key="6">
    <source>
        <dbReference type="ARBA" id="ARBA00022853"/>
    </source>
</evidence>
<gene>
    <name evidence="13" type="ORF">BN860_02036g</name>
</gene>
<evidence type="ECO:0000256" key="12">
    <source>
        <dbReference type="ARBA" id="ARBA00073820"/>
    </source>
</evidence>
<comment type="function">
    <text evidence="11">Component of the SWR1 complex which mediates the ATP-dependent exchange of histone H2A for the H2A variant HZT1 leading to transcriptional regulation of selected genes by chromatin remodeling. Involved in chromosome stability.</text>
</comment>
<dbReference type="Pfam" id="PF00022">
    <property type="entry name" value="Actin"/>
    <property type="match status" value="1"/>
</dbReference>
<evidence type="ECO:0000256" key="10">
    <source>
        <dbReference type="ARBA" id="ARBA00023242"/>
    </source>
</evidence>
<accession>A0A8J2T1K6</accession>
<reference evidence="14" key="1">
    <citation type="journal article" date="2013" name="Genome Announc.">
        <title>Genome sequence of the food spoilage yeast Zygosaccharomyces bailii CLIB 213(T).</title>
        <authorList>
            <person name="Galeote V."/>
            <person name="Bigey F."/>
            <person name="Devillers H."/>
            <person name="Neuveglise C."/>
            <person name="Dequin S."/>
        </authorList>
    </citation>
    <scope>NUCLEOTIDE SEQUENCE [LARGE SCALE GENOMIC DNA]</scope>
    <source>
        <strain evidence="14">CLIB 213 / ATCC 58445 / CBS 680 / CCRC 21525 / NBRC 1098 / NCYC 1416 / NRRL Y-2227</strain>
    </source>
</reference>
<keyword evidence="6" id="KW-0156">Chromatin regulator</keyword>
<evidence type="ECO:0000256" key="3">
    <source>
        <dbReference type="ARBA" id="ARBA00005665"/>
    </source>
</evidence>
<keyword evidence="14" id="KW-1185">Reference proteome</keyword>
<comment type="similarity">
    <text evidence="3">Belongs to the actin family. ARP6 subfamily.</text>
</comment>
<name>A0A8J2T1K6_ZYGB2</name>
<keyword evidence="10" id="KW-0539">Nucleus</keyword>
<dbReference type="InterPro" id="IPR004000">
    <property type="entry name" value="Actin"/>
</dbReference>
<dbReference type="PANTHER" id="PTHR11937">
    <property type="entry name" value="ACTIN"/>
    <property type="match status" value="1"/>
</dbReference>
<dbReference type="InterPro" id="IPR043129">
    <property type="entry name" value="ATPase_NBD"/>
</dbReference>
<evidence type="ECO:0000256" key="1">
    <source>
        <dbReference type="ARBA" id="ARBA00004123"/>
    </source>
</evidence>
<dbReference type="SUPFAM" id="SSF53067">
    <property type="entry name" value="Actin-like ATPase domain"/>
    <property type="match status" value="2"/>
</dbReference>
<dbReference type="GO" id="GO:0005634">
    <property type="term" value="C:nucleus"/>
    <property type="evidence" value="ECO:0007669"/>
    <property type="project" value="UniProtKB-SubCell"/>
</dbReference>
<sequence length="414" mass="47218">MESKPIVVDNGSYEIKFGPSDLATPYRALNALARDKFGAHYLSNQIKSIKDISSVVVRRPHELGQLTSWELESTIWDYCFFNPDEFGGFELKDTKDQHLIASETCMTIPELSKNMDQVIFEEYEFASLFKSSPAGFVPFGRAPIAISGKGDDMPTSEADSKSYKPFQLVIDSGFNCTWVVPVVKGVPYYKAIKKLDVGGRFLNGLLKETLSFRHYNVMDETILVNNIKEKCLFVSPISYFDSFKHRDDTAVEYVLPDFQTSFLGYVKDPSKPLPEDSQIVKLRDELFSIPETFFHPEIAQLLKPGIIETILESLSMLPEQLRPLMLSNIVCTGGNFNLPHFSTRLATELQRQLPTDWSCTVHSPMGPKELHNWQCMAAFANSPLYSEVRVTRDEYYEHGVDWCTKKRFGYQNWI</sequence>
<dbReference type="CDD" id="cd10210">
    <property type="entry name" value="ASKHA_NBD_Arp6"/>
    <property type="match status" value="1"/>
</dbReference>
<proteinExistence type="inferred from homology"/>
<dbReference type="GO" id="GO:0005737">
    <property type="term" value="C:cytoplasm"/>
    <property type="evidence" value="ECO:0007669"/>
    <property type="project" value="UniProtKB-SubCell"/>
</dbReference>
<evidence type="ECO:0000256" key="7">
    <source>
        <dbReference type="ARBA" id="ARBA00023015"/>
    </source>
</evidence>
<keyword evidence="9" id="KW-0804">Transcription</keyword>
<evidence type="ECO:0000256" key="4">
    <source>
        <dbReference type="ARBA" id="ARBA00018633"/>
    </source>
</evidence>
<evidence type="ECO:0000313" key="13">
    <source>
        <dbReference type="EMBL" id="CDF87244.1"/>
    </source>
</evidence>
<dbReference type="Gene3D" id="3.90.640.10">
    <property type="entry name" value="Actin, Chain A, domain 4"/>
    <property type="match status" value="1"/>
</dbReference>
<evidence type="ECO:0000256" key="5">
    <source>
        <dbReference type="ARBA" id="ARBA00022490"/>
    </source>
</evidence>
<dbReference type="GO" id="GO:0006325">
    <property type="term" value="P:chromatin organization"/>
    <property type="evidence" value="ECO:0007669"/>
    <property type="project" value="UniProtKB-KW"/>
</dbReference>
<keyword evidence="5" id="KW-0963">Cytoplasm</keyword>
<evidence type="ECO:0000256" key="2">
    <source>
        <dbReference type="ARBA" id="ARBA00004496"/>
    </source>
</evidence>
<dbReference type="OrthoDB" id="6220758at2759"/>
<keyword evidence="7" id="KW-0805">Transcription regulation</keyword>
<evidence type="ECO:0000256" key="9">
    <source>
        <dbReference type="ARBA" id="ARBA00023163"/>
    </source>
</evidence>
<protein>
    <recommendedName>
        <fullName evidence="4">Actin-like protein ARP6</fullName>
    </recommendedName>
    <alternativeName>
        <fullName evidence="12">Actin-like protein arp6</fullName>
    </alternativeName>
</protein>
<dbReference type="FunFam" id="3.90.640.10:FF:000040">
    <property type="entry name" value="Actin-like protein ARP6"/>
    <property type="match status" value="1"/>
</dbReference>
<evidence type="ECO:0000313" key="14">
    <source>
        <dbReference type="Proteomes" id="UP000019375"/>
    </source>
</evidence>
<comment type="subcellular location">
    <subcellularLocation>
        <location evidence="2">Cytoplasm</location>
    </subcellularLocation>
    <subcellularLocation>
        <location evidence="1">Nucleus</location>
    </subcellularLocation>
</comment>
<evidence type="ECO:0000256" key="8">
    <source>
        <dbReference type="ARBA" id="ARBA00023159"/>
    </source>
</evidence>
<organism evidence="13 14">
    <name type="scientific">Zygosaccharomyces bailii (strain CLIB 213 / ATCC 58445 / CBS 680 / BCRC 21525 / NBRC 1098 / NCYC 1416 / NRRL Y-2227)</name>
    <dbReference type="NCBI Taxonomy" id="1333698"/>
    <lineage>
        <taxon>Eukaryota</taxon>
        <taxon>Fungi</taxon>
        <taxon>Dikarya</taxon>
        <taxon>Ascomycota</taxon>
        <taxon>Saccharomycotina</taxon>
        <taxon>Saccharomycetes</taxon>
        <taxon>Saccharomycetales</taxon>
        <taxon>Saccharomycetaceae</taxon>
        <taxon>Zygosaccharomyces</taxon>
    </lineage>
</organism>
<keyword evidence="8" id="KW-0010">Activator</keyword>
<evidence type="ECO:0000256" key="11">
    <source>
        <dbReference type="ARBA" id="ARBA00025222"/>
    </source>
</evidence>
<dbReference type="EMBL" id="HG316454">
    <property type="protein sequence ID" value="CDF87244.1"/>
    <property type="molecule type" value="Genomic_DNA"/>
</dbReference>